<evidence type="ECO:0000313" key="5">
    <source>
        <dbReference type="EMBL" id="MBP3193620.1"/>
    </source>
</evidence>
<dbReference type="SUPFAM" id="SSF48452">
    <property type="entry name" value="TPR-like"/>
    <property type="match status" value="3"/>
</dbReference>
<dbReference type="Pfam" id="PF13431">
    <property type="entry name" value="TPR_17"/>
    <property type="match status" value="1"/>
</dbReference>
<name>A0A8J7RMF5_9BACT</name>
<dbReference type="InterPro" id="IPR019734">
    <property type="entry name" value="TPR_rpt"/>
</dbReference>
<dbReference type="InterPro" id="IPR011717">
    <property type="entry name" value="TPR-4"/>
</dbReference>
<dbReference type="Pfam" id="PF14559">
    <property type="entry name" value="TPR_19"/>
    <property type="match status" value="1"/>
</dbReference>
<evidence type="ECO:0000256" key="4">
    <source>
        <dbReference type="SAM" id="SignalP"/>
    </source>
</evidence>
<dbReference type="GO" id="GO:0042802">
    <property type="term" value="F:identical protein binding"/>
    <property type="evidence" value="ECO:0007669"/>
    <property type="project" value="InterPro"/>
</dbReference>
<dbReference type="InterPro" id="IPR051012">
    <property type="entry name" value="CellSynth/LPSAsmb/PSIAsmb"/>
</dbReference>
<dbReference type="Gene3D" id="1.25.40.10">
    <property type="entry name" value="Tetratricopeptide repeat domain"/>
    <property type="match status" value="3"/>
</dbReference>
<feature type="signal peptide" evidence="4">
    <location>
        <begin position="1"/>
        <end position="23"/>
    </location>
</feature>
<dbReference type="Pfam" id="PF07721">
    <property type="entry name" value="TPR_4"/>
    <property type="match status" value="1"/>
</dbReference>
<feature type="repeat" description="TPR" evidence="3">
    <location>
        <begin position="229"/>
        <end position="262"/>
    </location>
</feature>
<dbReference type="PROSITE" id="PS50005">
    <property type="entry name" value="TPR"/>
    <property type="match status" value="1"/>
</dbReference>
<comment type="caution">
    <text evidence="5">The sequence shown here is derived from an EMBL/GenBank/DDBJ whole genome shotgun (WGS) entry which is preliminary data.</text>
</comment>
<evidence type="ECO:0000256" key="1">
    <source>
        <dbReference type="ARBA" id="ARBA00022737"/>
    </source>
</evidence>
<keyword evidence="1" id="KW-0677">Repeat</keyword>
<protein>
    <submittedName>
        <fullName evidence="5">Tetratricopeptide repeat protein</fullName>
    </submittedName>
</protein>
<organism evidence="5 6">
    <name type="scientific">Natronogracilivirga saccharolytica</name>
    <dbReference type="NCBI Taxonomy" id="2812953"/>
    <lineage>
        <taxon>Bacteria</taxon>
        <taxon>Pseudomonadati</taxon>
        <taxon>Balneolota</taxon>
        <taxon>Balneolia</taxon>
        <taxon>Balneolales</taxon>
        <taxon>Cyclonatronaceae</taxon>
        <taxon>Natronogracilivirga</taxon>
    </lineage>
</organism>
<dbReference type="PANTHER" id="PTHR45586">
    <property type="entry name" value="TPR REPEAT-CONTAINING PROTEIN PA4667"/>
    <property type="match status" value="1"/>
</dbReference>
<keyword evidence="4" id="KW-0732">Signal</keyword>
<reference evidence="5" key="1">
    <citation type="submission" date="2021-02" db="EMBL/GenBank/DDBJ databases">
        <title>Natronogracilivirga saccharolytica gen. nov. sp. nov. a new anaerobic, haloalkiliphilic carbohydrate-fermenting bacterium from soda lake and proposing of Cyclonatronumiaceae fam. nov. in the phylum Balneolaeota.</title>
        <authorList>
            <person name="Zhilina T.N."/>
            <person name="Sorokin D.Y."/>
            <person name="Zavarzina D.G."/>
            <person name="Toshchakov S.V."/>
            <person name="Kublanov I.V."/>
        </authorList>
    </citation>
    <scope>NUCLEOTIDE SEQUENCE</scope>
    <source>
        <strain evidence="5">Z-1702</strain>
    </source>
</reference>
<dbReference type="RefSeq" id="WP_210513075.1">
    <property type="nucleotide sequence ID" value="NZ_JAFIDN010000012.1"/>
</dbReference>
<gene>
    <name evidence="5" type="ORF">NATSA_13165</name>
</gene>
<evidence type="ECO:0000256" key="3">
    <source>
        <dbReference type="PROSITE-ProRule" id="PRU00339"/>
    </source>
</evidence>
<evidence type="ECO:0000256" key="2">
    <source>
        <dbReference type="ARBA" id="ARBA00022803"/>
    </source>
</evidence>
<dbReference type="SMART" id="SM00028">
    <property type="entry name" value="TPR"/>
    <property type="match status" value="3"/>
</dbReference>
<dbReference type="PANTHER" id="PTHR45586:SF1">
    <property type="entry name" value="LIPOPOLYSACCHARIDE ASSEMBLY PROTEIN B"/>
    <property type="match status" value="1"/>
</dbReference>
<proteinExistence type="predicted"/>
<dbReference type="EMBL" id="JAFIDN010000012">
    <property type="protein sequence ID" value="MBP3193620.1"/>
    <property type="molecule type" value="Genomic_DNA"/>
</dbReference>
<sequence>MKTKFFPQALIAAALMMMVWSCATDPNIESARLALVQQDYQEVIESAQAAIDSDPDNGDGYYYMAVAYASIAAEKPADERVEDYKKAREYFMEARERYEDQLISSDEADNLDEILVETWGYEHNSGVEPLTDDIISSDEDSLKLARHHFKNATTINPDSVQSFNLLAEVEFALGDLEEAERITRHIIYDMQKADLFNYYRLAFYLMEGDRDDEAIEILTEARDEYPDEIEIVQELANAYLRTGDTDKALEVVRELIDRDPENPQYRLVYATQVYQMVQDIDDQIREIHDDMYDMSREIRDKAREPDADEQEVEDMLAELDRKQEEANDLIQESFRFSDRAEEELQFALEKDPENPDVHATLGILYQNRAAVMQDKRNMTDDMDEADEFDKQAQEYLEQSLPHYEKAAELEPDNPEHWRSLFRIYTNLGMEEEAQDAQERAGL</sequence>
<dbReference type="AlphaFoldDB" id="A0A8J7RMF5"/>
<feature type="chain" id="PRO_5035305508" evidence="4">
    <location>
        <begin position="24"/>
        <end position="442"/>
    </location>
</feature>
<accession>A0A8J7RMF5</accession>
<dbReference type="InterPro" id="IPR011990">
    <property type="entry name" value="TPR-like_helical_dom_sf"/>
</dbReference>
<keyword evidence="6" id="KW-1185">Reference proteome</keyword>
<evidence type="ECO:0000313" key="6">
    <source>
        <dbReference type="Proteomes" id="UP000673975"/>
    </source>
</evidence>
<dbReference type="Proteomes" id="UP000673975">
    <property type="component" value="Unassembled WGS sequence"/>
</dbReference>
<keyword evidence="2 3" id="KW-0802">TPR repeat</keyword>